<name>A0AAV6YR45_ENGPU</name>
<protein>
    <submittedName>
        <fullName evidence="1">Uncharacterized protein</fullName>
    </submittedName>
</protein>
<keyword evidence="2" id="KW-1185">Reference proteome</keyword>
<proteinExistence type="predicted"/>
<gene>
    <name evidence="1" type="ORF">GDO81_026229</name>
</gene>
<reference evidence="1" key="1">
    <citation type="thesis" date="2020" institute="ProQuest LLC" country="789 East Eisenhower Parkway, Ann Arbor, MI, USA">
        <title>Comparative Genomics and Chromosome Evolution.</title>
        <authorList>
            <person name="Mudd A.B."/>
        </authorList>
    </citation>
    <scope>NUCLEOTIDE SEQUENCE</scope>
    <source>
        <strain evidence="1">237g6f4</strain>
        <tissue evidence="1">Blood</tissue>
    </source>
</reference>
<organism evidence="1 2">
    <name type="scientific">Engystomops pustulosus</name>
    <name type="common">Tungara frog</name>
    <name type="synonym">Physalaemus pustulosus</name>
    <dbReference type="NCBI Taxonomy" id="76066"/>
    <lineage>
        <taxon>Eukaryota</taxon>
        <taxon>Metazoa</taxon>
        <taxon>Chordata</taxon>
        <taxon>Craniata</taxon>
        <taxon>Vertebrata</taxon>
        <taxon>Euteleostomi</taxon>
        <taxon>Amphibia</taxon>
        <taxon>Batrachia</taxon>
        <taxon>Anura</taxon>
        <taxon>Neobatrachia</taxon>
        <taxon>Hyloidea</taxon>
        <taxon>Leptodactylidae</taxon>
        <taxon>Leiuperinae</taxon>
        <taxon>Engystomops</taxon>
    </lineage>
</organism>
<accession>A0AAV6YR45</accession>
<dbReference type="EMBL" id="WNYA01042414">
    <property type="protein sequence ID" value="KAG8536498.1"/>
    <property type="molecule type" value="Genomic_DNA"/>
</dbReference>
<dbReference type="Proteomes" id="UP000824782">
    <property type="component" value="Unassembled WGS sequence"/>
</dbReference>
<dbReference type="AlphaFoldDB" id="A0AAV6YR45"/>
<sequence length="143" mass="16454">MGLKGQMTSFSDTDTIPPQAQMSVALYEESVERVTRLPCAGFITKRFYFRNLIPGESPDTDETIPQNFSFDYFSYFFAPRVAAARSLPRRGIGEAQASCVAKDTYILFLTKEKALILWRSREIVNCRVLKRWKKSPRPPRYLS</sequence>
<comment type="caution">
    <text evidence="1">The sequence shown here is derived from an EMBL/GenBank/DDBJ whole genome shotgun (WGS) entry which is preliminary data.</text>
</comment>
<evidence type="ECO:0000313" key="2">
    <source>
        <dbReference type="Proteomes" id="UP000824782"/>
    </source>
</evidence>
<evidence type="ECO:0000313" key="1">
    <source>
        <dbReference type="EMBL" id="KAG8536498.1"/>
    </source>
</evidence>